<dbReference type="Proteomes" id="UP000477285">
    <property type="component" value="Unassembled WGS sequence"/>
</dbReference>
<reference evidence="1 2" key="1">
    <citation type="journal article" date="2019" name="Nat. Med.">
        <title>A library of human gut bacterial isolates paired with longitudinal multiomics data enables mechanistic microbiome research.</title>
        <authorList>
            <person name="Poyet M."/>
            <person name="Groussin M."/>
            <person name="Gibbons S.M."/>
            <person name="Avila-Pacheco J."/>
            <person name="Jiang X."/>
            <person name="Kearney S.M."/>
            <person name="Perrotta A.R."/>
            <person name="Berdy B."/>
            <person name="Zhao S."/>
            <person name="Lieberman T.D."/>
            <person name="Swanson P.K."/>
            <person name="Smith M."/>
            <person name="Roesemann S."/>
            <person name="Alexander J.E."/>
            <person name="Rich S.A."/>
            <person name="Livny J."/>
            <person name="Vlamakis H."/>
            <person name="Clish C."/>
            <person name="Bullock K."/>
            <person name="Deik A."/>
            <person name="Scott J."/>
            <person name="Pierce K.A."/>
            <person name="Xavier R.J."/>
            <person name="Alm E.J."/>
        </authorList>
    </citation>
    <scope>NUCLEOTIDE SEQUENCE [LARGE SCALE GENOMIC DNA]</scope>
    <source>
        <strain evidence="1 2">BIOML-A1</strain>
    </source>
</reference>
<organism evidence="1 2">
    <name type="scientific">Blautia wexlerae</name>
    <dbReference type="NCBI Taxonomy" id="418240"/>
    <lineage>
        <taxon>Bacteria</taxon>
        <taxon>Bacillati</taxon>
        <taxon>Bacillota</taxon>
        <taxon>Clostridia</taxon>
        <taxon>Lachnospirales</taxon>
        <taxon>Lachnospiraceae</taxon>
        <taxon>Blautia</taxon>
    </lineage>
</organism>
<evidence type="ECO:0000313" key="1">
    <source>
        <dbReference type="EMBL" id="MZL31734.1"/>
    </source>
</evidence>
<dbReference type="EMBL" id="WWVQ01000001">
    <property type="protein sequence ID" value="MZL31734.1"/>
    <property type="molecule type" value="Genomic_DNA"/>
</dbReference>
<proteinExistence type="predicted"/>
<accession>A0A6L8SWV9</accession>
<dbReference type="AlphaFoldDB" id="A0A6L8SWV9"/>
<comment type="caution">
    <text evidence="1">The sequence shown here is derived from an EMBL/GenBank/DDBJ whole genome shotgun (WGS) entry which is preliminary data.</text>
</comment>
<gene>
    <name evidence="1" type="ORF">GT728_00610</name>
</gene>
<sequence length="78" mass="8906">MLNQMELKLLPTMELITTVNELLSELNKRKQYIIDWENPDMYLNHLEYHSASGLFPGGGINPARGDGSDNVYCFFKAV</sequence>
<name>A0A6L8SWV9_9FIRM</name>
<dbReference type="RefSeq" id="WP_161233215.1">
    <property type="nucleotide sequence ID" value="NZ_WWVJ01000001.1"/>
</dbReference>
<evidence type="ECO:0000313" key="2">
    <source>
        <dbReference type="Proteomes" id="UP000477285"/>
    </source>
</evidence>
<protein>
    <submittedName>
        <fullName evidence="1">Uncharacterized protein</fullName>
    </submittedName>
</protein>